<proteinExistence type="predicted"/>
<reference evidence="1" key="1">
    <citation type="journal article" date="2015" name="Nature">
        <title>Complex archaea that bridge the gap between prokaryotes and eukaryotes.</title>
        <authorList>
            <person name="Spang A."/>
            <person name="Saw J.H."/>
            <person name="Jorgensen S.L."/>
            <person name="Zaremba-Niedzwiedzka K."/>
            <person name="Martijn J."/>
            <person name="Lind A.E."/>
            <person name="van Eijk R."/>
            <person name="Schleper C."/>
            <person name="Guy L."/>
            <person name="Ettema T.J."/>
        </authorList>
    </citation>
    <scope>NUCLEOTIDE SEQUENCE</scope>
</reference>
<evidence type="ECO:0000313" key="1">
    <source>
        <dbReference type="EMBL" id="KKL04521.1"/>
    </source>
</evidence>
<protein>
    <submittedName>
        <fullName evidence="1">Uncharacterized protein</fullName>
    </submittedName>
</protein>
<gene>
    <name evidence="1" type="ORF">LCGC14_2615240</name>
</gene>
<dbReference type="AlphaFoldDB" id="A0A0F9CFS7"/>
<sequence length="175" mass="20915">MSKPLRKCRVCGLEAWTEDDLESFGKSKYSRYGRRNWCKRCENVYRMRWSKENPLSVRYRHMIYRCYNPNATGYHYYGGRGIIVCDEWRNDKLAFVDWAKENGFTPEVQIDRIDNDGPYSPENCRWVTPSQQALNRRNTVTNLEKGTRICRICKIEKPFSEFYPDRTTPGRHGYQ</sequence>
<name>A0A0F9CFS7_9ZZZZ</name>
<accession>A0A0F9CFS7</accession>
<comment type="caution">
    <text evidence="1">The sequence shown here is derived from an EMBL/GenBank/DDBJ whole genome shotgun (WGS) entry which is preliminary data.</text>
</comment>
<feature type="non-terminal residue" evidence="1">
    <location>
        <position position="175"/>
    </location>
</feature>
<organism evidence="1">
    <name type="scientific">marine sediment metagenome</name>
    <dbReference type="NCBI Taxonomy" id="412755"/>
    <lineage>
        <taxon>unclassified sequences</taxon>
        <taxon>metagenomes</taxon>
        <taxon>ecological metagenomes</taxon>
    </lineage>
</organism>
<dbReference type="EMBL" id="LAZR01044491">
    <property type="protein sequence ID" value="KKL04521.1"/>
    <property type="molecule type" value="Genomic_DNA"/>
</dbReference>